<dbReference type="InterPro" id="IPR006641">
    <property type="entry name" value="YqgF/RNaseH-like_dom"/>
</dbReference>
<keyword evidence="4" id="KW-1185">Reference proteome</keyword>
<dbReference type="AlphaFoldDB" id="A0A3N0IY81"/>
<dbReference type="GO" id="GO:0006412">
    <property type="term" value="P:translation"/>
    <property type="evidence" value="ECO:0007669"/>
    <property type="project" value="TreeGrafter"/>
</dbReference>
<evidence type="ECO:0000313" key="2">
    <source>
        <dbReference type="EMBL" id="RDB69462.1"/>
    </source>
</evidence>
<dbReference type="Pfam" id="PF00575">
    <property type="entry name" value="S1"/>
    <property type="match status" value="1"/>
</dbReference>
<reference evidence="3" key="3">
    <citation type="journal article" date="2019" name="Microbiol. Resour. Announc.">
        <title>Draft Genome Sequences of Type Strains of Gordonibacter faecihominis, Paraeggerthella hongkongensis, Parvibacter caecicola,Slackia equolifaciens, Slackia faecicanis, and Slackia isoflavoniconvertens.</title>
        <authorList>
            <person name="Danylec N."/>
            <person name="Stoll D.A."/>
            <person name="Dotsch A."/>
            <person name="Huch M."/>
        </authorList>
    </citation>
    <scope>NUCLEOTIDE SEQUENCE</scope>
    <source>
        <strain evidence="3">DSM 16107</strain>
    </source>
</reference>
<dbReference type="FunFam" id="3.30.420.140:FF:000001">
    <property type="entry name" value="RNA-binding transcriptional accessory protein"/>
    <property type="match status" value="1"/>
</dbReference>
<dbReference type="InterPro" id="IPR050437">
    <property type="entry name" value="Ribos_protein_bS1-like"/>
</dbReference>
<dbReference type="InterPro" id="IPR010994">
    <property type="entry name" value="RuvA_2-like"/>
</dbReference>
<dbReference type="Pfam" id="PF09371">
    <property type="entry name" value="Tex_N"/>
    <property type="match status" value="1"/>
</dbReference>
<dbReference type="InterPro" id="IPR041692">
    <property type="entry name" value="HHH_9"/>
</dbReference>
<dbReference type="FunFam" id="1.10.150.310:FF:000001">
    <property type="entry name" value="RNA-binding transcriptional accessory protein"/>
    <property type="match status" value="1"/>
</dbReference>
<feature type="domain" description="S1 motif" evidence="1">
    <location>
        <begin position="644"/>
        <end position="713"/>
    </location>
</feature>
<evidence type="ECO:0000259" key="1">
    <source>
        <dbReference type="PROSITE" id="PS50126"/>
    </source>
</evidence>
<dbReference type="GO" id="GO:0005737">
    <property type="term" value="C:cytoplasm"/>
    <property type="evidence" value="ECO:0007669"/>
    <property type="project" value="UniProtKB-ARBA"/>
</dbReference>
<dbReference type="Gene3D" id="1.10.10.650">
    <property type="entry name" value="RuvA domain 2-like"/>
    <property type="match status" value="1"/>
</dbReference>
<dbReference type="InterPro" id="IPR003029">
    <property type="entry name" value="S1_domain"/>
</dbReference>
<dbReference type="Gene3D" id="2.40.50.140">
    <property type="entry name" value="Nucleic acid-binding proteins"/>
    <property type="match status" value="1"/>
</dbReference>
<dbReference type="FunFam" id="2.40.50.140:FF:000051">
    <property type="entry name" value="RNA-binding transcriptional accessory protein"/>
    <property type="match status" value="1"/>
</dbReference>
<accession>A0A3N0IY81</accession>
<dbReference type="EMBL" id="QICC01000023">
    <property type="protein sequence ID" value="RNM41905.1"/>
    <property type="molecule type" value="Genomic_DNA"/>
</dbReference>
<evidence type="ECO:0000313" key="3">
    <source>
        <dbReference type="EMBL" id="RNM41905.1"/>
    </source>
</evidence>
<dbReference type="InterPro" id="IPR023323">
    <property type="entry name" value="Tex-like_dom_sf"/>
</dbReference>
<dbReference type="Gene3D" id="1.10.150.310">
    <property type="entry name" value="Tex RuvX-like domain-like"/>
    <property type="match status" value="1"/>
</dbReference>
<dbReference type="Pfam" id="PF22706">
    <property type="entry name" value="Tex_central_region"/>
    <property type="match status" value="1"/>
</dbReference>
<dbReference type="Pfam" id="PF12836">
    <property type="entry name" value="HHH_3"/>
    <property type="match status" value="1"/>
</dbReference>
<dbReference type="FunFam" id="1.10.10.650:FF:000001">
    <property type="entry name" value="S1 RNA-binding domain 1"/>
    <property type="match status" value="1"/>
</dbReference>
<dbReference type="Proteomes" id="UP000253817">
    <property type="component" value="Unassembled WGS sequence"/>
</dbReference>
<dbReference type="Pfam" id="PF16921">
    <property type="entry name" value="Tex_YqgF"/>
    <property type="match status" value="1"/>
</dbReference>
<dbReference type="SUPFAM" id="SSF50249">
    <property type="entry name" value="Nucleic acid-binding proteins"/>
    <property type="match status" value="1"/>
</dbReference>
<name>A0A3N0IY81_9ACTN</name>
<dbReference type="SUPFAM" id="SSF47781">
    <property type="entry name" value="RuvA domain 2-like"/>
    <property type="match status" value="2"/>
</dbReference>
<dbReference type="GO" id="GO:0006139">
    <property type="term" value="P:nucleobase-containing compound metabolic process"/>
    <property type="evidence" value="ECO:0007669"/>
    <property type="project" value="InterPro"/>
</dbReference>
<dbReference type="InterPro" id="IPR055179">
    <property type="entry name" value="Tex-like_central_region"/>
</dbReference>
<dbReference type="PANTHER" id="PTHR10724:SF10">
    <property type="entry name" value="S1 RNA-BINDING DOMAIN-CONTAINING PROTEIN 1"/>
    <property type="match status" value="1"/>
</dbReference>
<reference evidence="2 4" key="1">
    <citation type="journal article" date="2018" name="Elife">
        <title>Discovery and characterization of a prevalent human gut bacterial enzyme sufficient for the inactivation of a family of plant toxins.</title>
        <authorList>
            <person name="Koppel N."/>
            <person name="Bisanz J.E."/>
            <person name="Pandelia M.E."/>
            <person name="Turnbaugh P.J."/>
            <person name="Balskus E.P."/>
        </authorList>
    </citation>
    <scope>NUCLEOTIDE SEQUENCE [LARGE SCALE GENOMIC DNA]</scope>
    <source>
        <strain evidence="2 4">DSM 16107</strain>
    </source>
</reference>
<sequence length="717" mass="77450">MPSIQSTIAQELGLTAAQVATVIELIDEGNTIPFIARYRKEATGGIDDVALRELDDRLAYLRTLEARKADVLKAIEEQGKLTDDLRSKIEAATVMQRVEDLYKPYKKKRATRASKARDAGLEPLALLLIAQATTHGDPRALAAPYAKADSAYDTPEAVLQGARDIVAEALADDAEHVAALRTLTRRQAVIEVAAVDANEKTVYDTYYGSSEQLARIPNHRILAINRGEKEGKLKVHVRTDADAAVALLERRVIRRPSIFADELKAAVADSYKRLIAPSLEREQRAELTERAQTDAIRVFAKNTESLLSQRPVRGARVIALDPGYRTGCKVAVLDEYGKLLDYTTVYPTPPRSDVAGTQRTLAGYVRTYGANVIVIGNGTGSRETEEVVADLIARTDTPLSYTIVNEAGASVYSASQLASEEYPDLDVTTRGAMSLGRRLQDPLAELVKIPPQSIGVGQYQHDLNQAALERALTGVVENVVNRVGVDLNTASASLLGYVSGISAPVAKNIVAYREEHGAFTDRRQLKKVPKLGAKAYLNCAGFLRIAGGKNPLDATSVHPESYPAASEVLRRAGVEPEALTRGGVPDIAKRLGDVGALAAELGVGAPTLRDIVAELEKPGRDPRDDAPEVVFSRSVRDFDDLEAGMELTGTVRNVVDFGAFVDIGVKQDGLVHISKLADRFVKHPSEVVSVGDTVTVWVTGVDKDRGKISLSMVKAKA</sequence>
<dbReference type="InterPro" id="IPR012337">
    <property type="entry name" value="RNaseH-like_sf"/>
</dbReference>
<evidence type="ECO:0000313" key="4">
    <source>
        <dbReference type="Proteomes" id="UP000253817"/>
    </source>
</evidence>
<reference evidence="5" key="2">
    <citation type="submission" date="2018-05" db="EMBL/GenBank/DDBJ databases">
        <title>Genome Sequencing of selected type strains of the family Eggerthellaceae.</title>
        <authorList>
            <person name="Danylec N."/>
            <person name="Stoll D.A."/>
            <person name="Doetsch A."/>
            <person name="Huch M."/>
        </authorList>
    </citation>
    <scope>NUCLEOTIDE SEQUENCE [LARGE SCALE GENOMIC DNA]</scope>
    <source>
        <strain evidence="5">DSM 16107</strain>
    </source>
</reference>
<comment type="caution">
    <text evidence="3">The sequence shown here is derived from an EMBL/GenBank/DDBJ whole genome shotgun (WGS) entry which is preliminary data.</text>
</comment>
<dbReference type="GO" id="GO:0003735">
    <property type="term" value="F:structural constituent of ribosome"/>
    <property type="evidence" value="ECO:0007669"/>
    <property type="project" value="TreeGrafter"/>
</dbReference>
<proteinExistence type="predicted"/>
<dbReference type="Gene3D" id="3.30.420.140">
    <property type="entry name" value="YqgF/RNase H-like domain"/>
    <property type="match status" value="1"/>
</dbReference>
<dbReference type="InterPro" id="IPR018974">
    <property type="entry name" value="Tex-like_N"/>
</dbReference>
<dbReference type="RefSeq" id="WP_114545952.1">
    <property type="nucleotide sequence ID" value="NZ_PPTT01000009.1"/>
</dbReference>
<dbReference type="SMART" id="SM00316">
    <property type="entry name" value="S1"/>
    <property type="match status" value="1"/>
</dbReference>
<dbReference type="PANTHER" id="PTHR10724">
    <property type="entry name" value="30S RIBOSOMAL PROTEIN S1"/>
    <property type="match status" value="1"/>
</dbReference>
<protein>
    <submittedName>
        <fullName evidence="3">RNA-binding transcriptional accessory protein</fullName>
    </submittedName>
</protein>
<dbReference type="SMART" id="SM00732">
    <property type="entry name" value="YqgFc"/>
    <property type="match status" value="1"/>
</dbReference>
<organism evidence="3 5">
    <name type="scientific">Eggerthella sinensis</name>
    <dbReference type="NCBI Taxonomy" id="242230"/>
    <lineage>
        <taxon>Bacteria</taxon>
        <taxon>Bacillati</taxon>
        <taxon>Actinomycetota</taxon>
        <taxon>Coriobacteriia</taxon>
        <taxon>Eggerthellales</taxon>
        <taxon>Eggerthellaceae</taxon>
        <taxon>Eggerthella</taxon>
    </lineage>
</organism>
<dbReference type="SUPFAM" id="SSF53098">
    <property type="entry name" value="Ribonuclease H-like"/>
    <property type="match status" value="1"/>
</dbReference>
<dbReference type="InterPro" id="IPR044146">
    <property type="entry name" value="S1_Tex"/>
</dbReference>
<dbReference type="InterPro" id="IPR037027">
    <property type="entry name" value="YqgF/RNaseH-like_dom_sf"/>
</dbReference>
<dbReference type="Pfam" id="PF17674">
    <property type="entry name" value="HHH_9"/>
    <property type="match status" value="1"/>
</dbReference>
<dbReference type="InterPro" id="IPR012340">
    <property type="entry name" value="NA-bd_OB-fold"/>
</dbReference>
<dbReference type="GO" id="GO:0003729">
    <property type="term" value="F:mRNA binding"/>
    <property type="evidence" value="ECO:0007669"/>
    <property type="project" value="TreeGrafter"/>
</dbReference>
<evidence type="ECO:0000313" key="5">
    <source>
        <dbReference type="Proteomes" id="UP000270112"/>
    </source>
</evidence>
<dbReference type="Gene3D" id="1.10.3500.10">
    <property type="entry name" value="Tex N-terminal region-like"/>
    <property type="match status" value="1"/>
</dbReference>
<dbReference type="InterPro" id="IPR032639">
    <property type="entry name" value="Tex_YqgF"/>
</dbReference>
<gene>
    <name evidence="2" type="ORF">C1876_06745</name>
    <name evidence="3" type="ORF">DMP09_07255</name>
</gene>
<dbReference type="EMBL" id="PPTT01000009">
    <property type="protein sequence ID" value="RDB69462.1"/>
    <property type="molecule type" value="Genomic_DNA"/>
</dbReference>
<dbReference type="InterPro" id="IPR023319">
    <property type="entry name" value="Tex-like_HTH_dom_sf"/>
</dbReference>
<dbReference type="PROSITE" id="PS50126">
    <property type="entry name" value="S1"/>
    <property type="match status" value="1"/>
</dbReference>
<dbReference type="SUPFAM" id="SSF158832">
    <property type="entry name" value="Tex N-terminal region-like"/>
    <property type="match status" value="1"/>
</dbReference>
<dbReference type="CDD" id="cd05685">
    <property type="entry name" value="S1_Tex"/>
    <property type="match status" value="1"/>
</dbReference>
<dbReference type="OrthoDB" id="9804714at2"/>
<dbReference type="Proteomes" id="UP000270112">
    <property type="component" value="Unassembled WGS sequence"/>
</dbReference>